<reference evidence="1 2" key="1">
    <citation type="submission" date="2019-02" db="EMBL/GenBank/DDBJ databases">
        <title>Deep-cultivation of Planctomycetes and their phenomic and genomic characterization uncovers novel biology.</title>
        <authorList>
            <person name="Wiegand S."/>
            <person name="Jogler M."/>
            <person name="Boedeker C."/>
            <person name="Pinto D."/>
            <person name="Vollmers J."/>
            <person name="Rivas-Marin E."/>
            <person name="Kohn T."/>
            <person name="Peeters S.H."/>
            <person name="Heuer A."/>
            <person name="Rast P."/>
            <person name="Oberbeckmann S."/>
            <person name="Bunk B."/>
            <person name="Jeske O."/>
            <person name="Meyerdierks A."/>
            <person name="Storesund J.E."/>
            <person name="Kallscheuer N."/>
            <person name="Luecker S."/>
            <person name="Lage O.M."/>
            <person name="Pohl T."/>
            <person name="Merkel B.J."/>
            <person name="Hornburger P."/>
            <person name="Mueller R.-W."/>
            <person name="Bruemmer F."/>
            <person name="Labrenz M."/>
            <person name="Spormann A.M."/>
            <person name="Op den Camp H."/>
            <person name="Overmann J."/>
            <person name="Amann R."/>
            <person name="Jetten M.S.M."/>
            <person name="Mascher T."/>
            <person name="Medema M.H."/>
            <person name="Devos D.P."/>
            <person name="Kaster A.-K."/>
            <person name="Ovreas L."/>
            <person name="Rohde M."/>
            <person name="Galperin M.Y."/>
            <person name="Jogler C."/>
        </authorList>
    </citation>
    <scope>NUCLEOTIDE SEQUENCE [LARGE SCALE GENOMIC DNA]</scope>
    <source>
        <strain evidence="1 2">Mal48</strain>
    </source>
</reference>
<evidence type="ECO:0000313" key="2">
    <source>
        <dbReference type="Proteomes" id="UP000315724"/>
    </source>
</evidence>
<dbReference type="KEGG" id="tpol:Mal48_36160"/>
<dbReference type="AlphaFoldDB" id="A0A517QRU5"/>
<evidence type="ECO:0000313" key="1">
    <source>
        <dbReference type="EMBL" id="QDT34356.1"/>
    </source>
</evidence>
<accession>A0A517QRU5</accession>
<sequence length="48" mass="5241">MNEMITDTTNIRNVLKLILKLEVALSNVEKSAVPEVFGLVLDVAGNDI</sequence>
<dbReference type="EMBL" id="CP036267">
    <property type="protein sequence ID" value="QDT34356.1"/>
    <property type="molecule type" value="Genomic_DNA"/>
</dbReference>
<keyword evidence="2" id="KW-1185">Reference proteome</keyword>
<proteinExistence type="predicted"/>
<gene>
    <name evidence="1" type="ORF">Mal48_36160</name>
</gene>
<name>A0A517QRU5_9PLAN</name>
<protein>
    <submittedName>
        <fullName evidence="1">Uncharacterized protein</fullName>
    </submittedName>
</protein>
<organism evidence="1 2">
    <name type="scientific">Thalassoglobus polymorphus</name>
    <dbReference type="NCBI Taxonomy" id="2527994"/>
    <lineage>
        <taxon>Bacteria</taxon>
        <taxon>Pseudomonadati</taxon>
        <taxon>Planctomycetota</taxon>
        <taxon>Planctomycetia</taxon>
        <taxon>Planctomycetales</taxon>
        <taxon>Planctomycetaceae</taxon>
        <taxon>Thalassoglobus</taxon>
    </lineage>
</organism>
<dbReference type="Proteomes" id="UP000315724">
    <property type="component" value="Chromosome"/>
</dbReference>